<dbReference type="PROSITE" id="PS50082">
    <property type="entry name" value="WD_REPEATS_2"/>
    <property type="match status" value="1"/>
</dbReference>
<proteinExistence type="predicted"/>
<dbReference type="InterPro" id="IPR015943">
    <property type="entry name" value="WD40/YVTN_repeat-like_dom_sf"/>
</dbReference>
<feature type="repeat" description="WD" evidence="1">
    <location>
        <begin position="1"/>
        <end position="40"/>
    </location>
</feature>
<dbReference type="Pfam" id="PF00400">
    <property type="entry name" value="WD40"/>
    <property type="match status" value="1"/>
</dbReference>
<sequence>GNERAVREFVFLHDNMHIVSGSLDGTMRKWDCDTGLLVGEPWKGKGGSIYALALSQDGRTI</sequence>
<dbReference type="EMBL" id="KV448174">
    <property type="protein sequence ID" value="OAX41666.1"/>
    <property type="molecule type" value="Genomic_DNA"/>
</dbReference>
<evidence type="ECO:0000313" key="2">
    <source>
        <dbReference type="EMBL" id="OAX41666.1"/>
    </source>
</evidence>
<feature type="non-terminal residue" evidence="2">
    <location>
        <position position="1"/>
    </location>
</feature>
<keyword evidence="3" id="KW-1185">Reference proteome</keyword>
<dbReference type="PROSITE" id="PS50294">
    <property type="entry name" value="WD_REPEATS_REGION"/>
    <property type="match status" value="1"/>
</dbReference>
<dbReference type="InterPro" id="IPR001680">
    <property type="entry name" value="WD40_rpt"/>
</dbReference>
<dbReference type="InterPro" id="IPR036322">
    <property type="entry name" value="WD40_repeat_dom_sf"/>
</dbReference>
<organism evidence="2 3">
    <name type="scientific">Rhizopogon vinicolor AM-OR11-026</name>
    <dbReference type="NCBI Taxonomy" id="1314800"/>
    <lineage>
        <taxon>Eukaryota</taxon>
        <taxon>Fungi</taxon>
        <taxon>Dikarya</taxon>
        <taxon>Basidiomycota</taxon>
        <taxon>Agaricomycotina</taxon>
        <taxon>Agaricomycetes</taxon>
        <taxon>Agaricomycetidae</taxon>
        <taxon>Boletales</taxon>
        <taxon>Suillineae</taxon>
        <taxon>Rhizopogonaceae</taxon>
        <taxon>Rhizopogon</taxon>
    </lineage>
</organism>
<name>A0A1B7N9Z0_9AGAM</name>
<feature type="non-terminal residue" evidence="2">
    <location>
        <position position="61"/>
    </location>
</feature>
<dbReference type="InParanoid" id="A0A1B7N9Z0"/>
<dbReference type="Proteomes" id="UP000092154">
    <property type="component" value="Unassembled WGS sequence"/>
</dbReference>
<reference evidence="2 3" key="1">
    <citation type="submission" date="2016-06" db="EMBL/GenBank/DDBJ databases">
        <title>Comparative genomics of the ectomycorrhizal sister species Rhizopogon vinicolor and Rhizopogon vesiculosus (Basidiomycota: Boletales) reveals a divergence of the mating type B locus.</title>
        <authorList>
            <consortium name="DOE Joint Genome Institute"/>
            <person name="Mujic A.B."/>
            <person name="Kuo A."/>
            <person name="Tritt A."/>
            <person name="Lipzen A."/>
            <person name="Chen C."/>
            <person name="Johnson J."/>
            <person name="Sharma A."/>
            <person name="Barry K."/>
            <person name="Grigoriev I.V."/>
            <person name="Spatafora J.W."/>
        </authorList>
    </citation>
    <scope>NUCLEOTIDE SEQUENCE [LARGE SCALE GENOMIC DNA]</scope>
    <source>
        <strain evidence="2 3">AM-OR11-026</strain>
    </source>
</reference>
<protein>
    <submittedName>
        <fullName evidence="2">Uncharacterized protein</fullName>
    </submittedName>
</protein>
<accession>A0A1B7N9Z0</accession>
<keyword evidence="1" id="KW-0853">WD repeat</keyword>
<dbReference type="SUPFAM" id="SSF50978">
    <property type="entry name" value="WD40 repeat-like"/>
    <property type="match status" value="1"/>
</dbReference>
<evidence type="ECO:0000313" key="3">
    <source>
        <dbReference type="Proteomes" id="UP000092154"/>
    </source>
</evidence>
<dbReference type="Gene3D" id="2.130.10.10">
    <property type="entry name" value="YVTN repeat-like/Quinoprotein amine dehydrogenase"/>
    <property type="match status" value="1"/>
</dbReference>
<dbReference type="AlphaFoldDB" id="A0A1B7N9Z0"/>
<evidence type="ECO:0000256" key="1">
    <source>
        <dbReference type="PROSITE-ProRule" id="PRU00221"/>
    </source>
</evidence>
<gene>
    <name evidence="2" type="ORF">K503DRAFT_659601</name>
</gene>
<dbReference type="OrthoDB" id="2692287at2759"/>